<name>U5QJK2_GLOK1</name>
<evidence type="ECO:0000313" key="2">
    <source>
        <dbReference type="EMBL" id="AGY59172.1"/>
    </source>
</evidence>
<evidence type="ECO:0000256" key="1">
    <source>
        <dbReference type="SAM" id="MobiDB-lite"/>
    </source>
</evidence>
<dbReference type="EMBL" id="CP003587">
    <property type="protein sequence ID" value="AGY59172.1"/>
    <property type="molecule type" value="Genomic_DNA"/>
</dbReference>
<gene>
    <name evidence="2" type="ORF">GKIL_2926</name>
</gene>
<dbReference type="Proteomes" id="UP000017396">
    <property type="component" value="Chromosome"/>
</dbReference>
<feature type="compositionally biased region" description="Polar residues" evidence="1">
    <location>
        <begin position="15"/>
        <end position="24"/>
    </location>
</feature>
<organism evidence="2 3">
    <name type="scientific">Gloeobacter kilaueensis (strain ATCC BAA-2537 / CCAP 1431/1 / ULC 316 / JS1)</name>
    <dbReference type="NCBI Taxonomy" id="1183438"/>
    <lineage>
        <taxon>Bacteria</taxon>
        <taxon>Bacillati</taxon>
        <taxon>Cyanobacteriota</taxon>
        <taxon>Cyanophyceae</taxon>
        <taxon>Gloeobacterales</taxon>
        <taxon>Gloeobacteraceae</taxon>
        <taxon>Gloeobacter</taxon>
    </lineage>
</organism>
<dbReference type="HOGENOM" id="CLU_2954010_0_0_3"/>
<sequence length="59" mass="6353">MEDGFPIMSAKVPNPSGQKSSQNLPLGYVGSGMSVEKPEVFVTYYSNPLRGQTAFATLK</sequence>
<proteinExistence type="predicted"/>
<keyword evidence="3" id="KW-1185">Reference proteome</keyword>
<accession>U5QJK2</accession>
<dbReference type="KEGG" id="glj:GKIL_2926"/>
<reference evidence="2 3" key="1">
    <citation type="journal article" date="2013" name="PLoS ONE">
        <title>Cultivation and Complete Genome Sequencing of Gloeobacter kilaueensis sp. nov., from a Lava Cave in Kilauea Caldera, Hawai'i.</title>
        <authorList>
            <person name="Saw J.H."/>
            <person name="Schatz M."/>
            <person name="Brown M.V."/>
            <person name="Kunkel D.D."/>
            <person name="Foster J.S."/>
            <person name="Shick H."/>
            <person name="Christensen S."/>
            <person name="Hou S."/>
            <person name="Wan X."/>
            <person name="Donachie S.P."/>
        </authorList>
    </citation>
    <scope>NUCLEOTIDE SEQUENCE [LARGE SCALE GENOMIC DNA]</scope>
    <source>
        <strain evidence="3">JS</strain>
    </source>
</reference>
<dbReference type="AlphaFoldDB" id="U5QJK2"/>
<evidence type="ECO:0000313" key="3">
    <source>
        <dbReference type="Proteomes" id="UP000017396"/>
    </source>
</evidence>
<feature type="region of interest" description="Disordered" evidence="1">
    <location>
        <begin position="1"/>
        <end position="24"/>
    </location>
</feature>
<protein>
    <submittedName>
        <fullName evidence="2">Uncharacterized protein</fullName>
    </submittedName>
</protein>